<evidence type="ECO:0000313" key="8">
    <source>
        <dbReference type="Proteomes" id="UP000071561"/>
    </source>
</evidence>
<dbReference type="PANTHER" id="PTHR11959">
    <property type="entry name" value="4-HYDROXYPHENYLPYRUVATE DIOXYGENASE"/>
    <property type="match status" value="1"/>
</dbReference>
<dbReference type="EMBL" id="CP014504">
    <property type="protein sequence ID" value="AMP99110.1"/>
    <property type="molecule type" value="Genomic_DNA"/>
</dbReference>
<dbReference type="OrthoDB" id="794734at2"/>
<dbReference type="Proteomes" id="UP000071561">
    <property type="component" value="Chromosome"/>
</dbReference>
<evidence type="ECO:0000313" key="7">
    <source>
        <dbReference type="EMBL" id="AMP99110.1"/>
    </source>
</evidence>
<feature type="domain" description="VOC" evidence="6">
    <location>
        <begin position="15"/>
        <end position="146"/>
    </location>
</feature>
<sequence>MYKDELIESDFLNVEYDFIEYYVGMAKMVVYWHVKALGFKVMAYYGPEKGQQEKCSYYLVKNNIKIVITAASQPSSHDIVSFVDLHGNGIKRIGIAIKNIDDFYVDILGKGAIPVKFPSTVTDSNGKVVTASIKIFDDNEIMFVDTSEYNGIFLPGYKPVEEDWDFNEEDSCLTGIDHIASAMRINEMSMWERYFNTIFQSKTVKCFDHRQNGEEEKIGMLLKVLQTEGKQMNNVLVEPDRHKSTQVQLFLDKNYGSGIQHVAFTSSNIFNTVEVLRKNGVRFSSYPDSYYTELKEKYPALDVAKFKKYGVLCDIIGDSLLLQVFTTPIGDRPTFFYEIIQRVNNYEGFGLDNIKALFEAVEREKKLTLN</sequence>
<feature type="binding site" evidence="5">
    <location>
        <position position="178"/>
    </location>
    <ligand>
        <name>Fe cation</name>
        <dbReference type="ChEBI" id="CHEBI:24875"/>
    </ligand>
</feature>
<dbReference type="InterPro" id="IPR004360">
    <property type="entry name" value="Glyas_Fos-R_dOase_dom"/>
</dbReference>
<dbReference type="GO" id="GO:0003868">
    <property type="term" value="F:4-hydroxyphenylpyruvate dioxygenase activity"/>
    <property type="evidence" value="ECO:0007669"/>
    <property type="project" value="InterPro"/>
</dbReference>
<organism evidence="7 8">
    <name type="scientific">Pedobacter cryoconitis</name>
    <dbReference type="NCBI Taxonomy" id="188932"/>
    <lineage>
        <taxon>Bacteria</taxon>
        <taxon>Pseudomonadati</taxon>
        <taxon>Bacteroidota</taxon>
        <taxon>Sphingobacteriia</taxon>
        <taxon>Sphingobacteriales</taxon>
        <taxon>Sphingobacteriaceae</taxon>
        <taxon>Pedobacter</taxon>
    </lineage>
</organism>
<keyword evidence="8" id="KW-1185">Reference proteome</keyword>
<dbReference type="Gene3D" id="3.10.180.10">
    <property type="entry name" value="2,3-Dihydroxybiphenyl 1,2-Dioxygenase, domain 1"/>
    <property type="match status" value="2"/>
</dbReference>
<keyword evidence="4 5" id="KW-0408">Iron</keyword>
<evidence type="ECO:0000256" key="4">
    <source>
        <dbReference type="ARBA" id="ARBA00023004"/>
    </source>
</evidence>
<dbReference type="InterPro" id="IPR041736">
    <property type="entry name" value="4OHPhenylPyrv_dOase_N"/>
</dbReference>
<dbReference type="RefSeq" id="WP_068400574.1">
    <property type="nucleotide sequence ID" value="NZ_CP014504.1"/>
</dbReference>
<dbReference type="InterPro" id="IPR005956">
    <property type="entry name" value="4OHPhenylPyrv_dOase"/>
</dbReference>
<dbReference type="PANTHER" id="PTHR11959:SF1">
    <property type="entry name" value="4-HYDROXYPHENYLPYRUVATE DIOXYGENASE"/>
    <property type="match status" value="1"/>
</dbReference>
<dbReference type="CDD" id="cd08342">
    <property type="entry name" value="HPPD_N_like"/>
    <property type="match status" value="1"/>
</dbReference>
<name>A0A127VD07_9SPHI</name>
<feature type="binding site" evidence="5">
    <location>
        <position position="338"/>
    </location>
    <ligand>
        <name>Fe cation</name>
        <dbReference type="ChEBI" id="CHEBI:24875"/>
    </ligand>
</feature>
<dbReference type="SUPFAM" id="SSF54593">
    <property type="entry name" value="Glyoxalase/Bleomycin resistance protein/Dihydroxybiphenyl dioxygenase"/>
    <property type="match status" value="1"/>
</dbReference>
<dbReference type="AlphaFoldDB" id="A0A127VD07"/>
<evidence type="ECO:0000256" key="5">
    <source>
        <dbReference type="PIRSR" id="PIRSR009283-1"/>
    </source>
</evidence>
<dbReference type="GO" id="GO:0006572">
    <property type="term" value="P:L-tyrosine catabolic process"/>
    <property type="evidence" value="ECO:0007669"/>
    <property type="project" value="TreeGrafter"/>
</dbReference>
<evidence type="ECO:0000256" key="2">
    <source>
        <dbReference type="ARBA" id="ARBA00022723"/>
    </source>
</evidence>
<reference evidence="7 8" key="1">
    <citation type="submission" date="2016-03" db="EMBL/GenBank/DDBJ databases">
        <title>Complete genome sequence of Pedobacter cryoconitis PAMC 27485.</title>
        <authorList>
            <person name="Lee J."/>
            <person name="Kim O.-S."/>
        </authorList>
    </citation>
    <scope>NUCLEOTIDE SEQUENCE [LARGE SCALE GENOMIC DNA]</scope>
    <source>
        <strain evidence="7 8">PAMC 27485</strain>
    </source>
</reference>
<dbReference type="PATRIC" id="fig|188932.3.peg.2317"/>
<evidence type="ECO:0000256" key="1">
    <source>
        <dbReference type="ARBA" id="ARBA00005877"/>
    </source>
</evidence>
<keyword evidence="3" id="KW-0677">Repeat</keyword>
<gene>
    <name evidence="7" type="ORF">AY601_2212</name>
</gene>
<proteinExistence type="inferred from homology"/>
<comment type="similarity">
    <text evidence="1">Belongs to the 4HPPD family.</text>
</comment>
<dbReference type="PIRSF" id="PIRSF009283">
    <property type="entry name" value="HPP_dOase"/>
    <property type="match status" value="1"/>
</dbReference>
<dbReference type="Pfam" id="PF00903">
    <property type="entry name" value="Glyoxalase"/>
    <property type="match status" value="1"/>
</dbReference>
<dbReference type="InterPro" id="IPR037523">
    <property type="entry name" value="VOC_core"/>
</dbReference>
<evidence type="ECO:0000256" key="3">
    <source>
        <dbReference type="ARBA" id="ARBA00022737"/>
    </source>
</evidence>
<feature type="domain" description="VOC" evidence="6">
    <location>
        <begin position="175"/>
        <end position="318"/>
    </location>
</feature>
<dbReference type="InterPro" id="IPR029068">
    <property type="entry name" value="Glyas_Bleomycin-R_OHBP_Dase"/>
</dbReference>
<feature type="binding site" evidence="5">
    <location>
        <position position="261"/>
    </location>
    <ligand>
        <name>Fe cation</name>
        <dbReference type="ChEBI" id="CHEBI:24875"/>
    </ligand>
</feature>
<dbReference type="GO" id="GO:0046872">
    <property type="term" value="F:metal ion binding"/>
    <property type="evidence" value="ECO:0007669"/>
    <property type="project" value="UniProtKB-KW"/>
</dbReference>
<dbReference type="PROSITE" id="PS51819">
    <property type="entry name" value="VOC"/>
    <property type="match status" value="2"/>
</dbReference>
<protein>
    <recommendedName>
        <fullName evidence="6">VOC domain-containing protein</fullName>
    </recommendedName>
</protein>
<accession>A0A127VD07</accession>
<keyword evidence="2 5" id="KW-0479">Metal-binding</keyword>
<evidence type="ECO:0000259" key="6">
    <source>
        <dbReference type="PROSITE" id="PS51819"/>
    </source>
</evidence>
<comment type="cofactor">
    <cofactor evidence="5">
        <name>Fe cation</name>
        <dbReference type="ChEBI" id="CHEBI:24875"/>
    </cofactor>
    <text evidence="5">Binds 1 Fe cation per subunit.</text>
</comment>
<dbReference type="KEGG" id="pcm:AY601_2212"/>